<dbReference type="EMBL" id="FNYH01000002">
    <property type="protein sequence ID" value="SEI45481.1"/>
    <property type="molecule type" value="Genomic_DNA"/>
</dbReference>
<dbReference type="PANTHER" id="PTHR43344">
    <property type="entry name" value="PHOSPHOSERINE PHOSPHATASE"/>
    <property type="match status" value="1"/>
</dbReference>
<dbReference type="InterPro" id="IPR036412">
    <property type="entry name" value="HAD-like_sf"/>
</dbReference>
<evidence type="ECO:0000313" key="4">
    <source>
        <dbReference type="EMBL" id="SEI45481.1"/>
    </source>
</evidence>
<gene>
    <name evidence="4" type="ORF">SAMN05421831_10281</name>
</gene>
<name>A0A1H6QP79_9GAMM</name>
<dbReference type="OrthoDB" id="9784466at2"/>
<keyword evidence="1" id="KW-0479">Metal-binding</keyword>
<proteinExistence type="predicted"/>
<accession>A0A1H6QP79</accession>
<dbReference type="GO" id="GO:0046872">
    <property type="term" value="F:metal ion binding"/>
    <property type="evidence" value="ECO:0007669"/>
    <property type="project" value="UniProtKB-KW"/>
</dbReference>
<dbReference type="CDD" id="cd02612">
    <property type="entry name" value="HAD_PGPPase"/>
    <property type="match status" value="1"/>
</dbReference>
<evidence type="ECO:0000256" key="1">
    <source>
        <dbReference type="ARBA" id="ARBA00022723"/>
    </source>
</evidence>
<dbReference type="NCBIfam" id="TIGR01488">
    <property type="entry name" value="HAD-SF-IB"/>
    <property type="match status" value="1"/>
</dbReference>
<keyword evidence="5" id="KW-1185">Reference proteome</keyword>
<evidence type="ECO:0000256" key="3">
    <source>
        <dbReference type="ARBA" id="ARBA00022842"/>
    </source>
</evidence>
<organism evidence="4 5">
    <name type="scientific">Allopseudospirillum japonicum</name>
    <dbReference type="NCBI Taxonomy" id="64971"/>
    <lineage>
        <taxon>Bacteria</taxon>
        <taxon>Pseudomonadati</taxon>
        <taxon>Pseudomonadota</taxon>
        <taxon>Gammaproteobacteria</taxon>
        <taxon>Oceanospirillales</taxon>
        <taxon>Oceanospirillaceae</taxon>
        <taxon>Allopseudospirillum</taxon>
    </lineage>
</organism>
<keyword evidence="2 4" id="KW-0378">Hydrolase</keyword>
<dbReference type="InterPro" id="IPR006385">
    <property type="entry name" value="HAD_hydro_SerB1"/>
</dbReference>
<dbReference type="SUPFAM" id="SSF56784">
    <property type="entry name" value="HAD-like"/>
    <property type="match status" value="1"/>
</dbReference>
<dbReference type="AlphaFoldDB" id="A0A1H6QP79"/>
<dbReference type="Pfam" id="PF12710">
    <property type="entry name" value="HAD"/>
    <property type="match status" value="1"/>
</dbReference>
<dbReference type="GO" id="GO:0016787">
    <property type="term" value="F:hydrolase activity"/>
    <property type="evidence" value="ECO:0007669"/>
    <property type="project" value="UniProtKB-KW"/>
</dbReference>
<reference evidence="5" key="1">
    <citation type="submission" date="2016-10" db="EMBL/GenBank/DDBJ databases">
        <authorList>
            <person name="Varghese N."/>
            <person name="Submissions S."/>
        </authorList>
    </citation>
    <scope>NUCLEOTIDE SEQUENCE [LARGE SCALE GENOMIC DNA]</scope>
    <source>
        <strain evidence="5">DSM 7165</strain>
    </source>
</reference>
<dbReference type="Proteomes" id="UP000242999">
    <property type="component" value="Unassembled WGS sequence"/>
</dbReference>
<evidence type="ECO:0000313" key="5">
    <source>
        <dbReference type="Proteomes" id="UP000242999"/>
    </source>
</evidence>
<dbReference type="Gene3D" id="1.20.1440.100">
    <property type="entry name" value="SG protein - dephosphorylation function"/>
    <property type="match status" value="1"/>
</dbReference>
<evidence type="ECO:0000256" key="2">
    <source>
        <dbReference type="ARBA" id="ARBA00022801"/>
    </source>
</evidence>
<sequence length="220" mass="24571">MKLAIFDLDNTLIAGDSDHAWGEFLVEQGLVDAQVYKEANDKYYQAYLDGSLDIEEYLGFSLKPLTQLAPATLEKLHADFMRNKIQPMMLPKAQALLAQHQQAGDTLLIITATNRFITQPIAQALGVAHLIAPEPEQDSQGRYTGRITGIPSFREGKVERLKLWLAEQKTPFTAHYFYSDSHNDLPLLLQVDHPVAVDADAKLSAYAQAQGWPHISLRDA</sequence>
<dbReference type="STRING" id="64971.SAMN05421831_10281"/>
<protein>
    <submittedName>
        <fullName evidence="4">HAD-superfamily subfamily IB hydrolase, TIGR01490</fullName>
    </submittedName>
</protein>
<dbReference type="InterPro" id="IPR023214">
    <property type="entry name" value="HAD_sf"/>
</dbReference>
<dbReference type="Gene3D" id="3.40.50.1000">
    <property type="entry name" value="HAD superfamily/HAD-like"/>
    <property type="match status" value="1"/>
</dbReference>
<dbReference type="PANTHER" id="PTHR43344:SF13">
    <property type="entry name" value="PHOSPHATASE RV3661-RELATED"/>
    <property type="match status" value="1"/>
</dbReference>
<dbReference type="NCBIfam" id="TIGR01490">
    <property type="entry name" value="HAD-SF-IB-hyp1"/>
    <property type="match status" value="1"/>
</dbReference>
<dbReference type="InterPro" id="IPR050582">
    <property type="entry name" value="HAD-like_SerB"/>
</dbReference>
<keyword evidence="3" id="KW-0460">Magnesium</keyword>
<dbReference type="RefSeq" id="WP_093308431.1">
    <property type="nucleotide sequence ID" value="NZ_FNYH01000002.1"/>
</dbReference>